<reference evidence="2" key="1">
    <citation type="journal article" date="2022" name="Int. J. Syst. Evol. Microbiol.">
        <title>Anaeromyxobacter oryzae sp. nov., Anaeromyxobacter diazotrophicus sp. nov. and Anaeromyxobacter paludicola sp. nov., isolated from paddy soils.</title>
        <authorList>
            <person name="Itoh H."/>
            <person name="Xu Z."/>
            <person name="Mise K."/>
            <person name="Masuda Y."/>
            <person name="Ushijima N."/>
            <person name="Hayakawa C."/>
            <person name="Shiratori Y."/>
            <person name="Senoo K."/>
        </authorList>
    </citation>
    <scope>NUCLEOTIDE SEQUENCE [LARGE SCALE GENOMIC DNA]</scope>
    <source>
        <strain evidence="2">Red232</strain>
    </source>
</reference>
<organism evidence="1 2">
    <name type="scientific">Anaeromyxobacter oryzae</name>
    <dbReference type="NCBI Taxonomy" id="2918170"/>
    <lineage>
        <taxon>Bacteria</taxon>
        <taxon>Pseudomonadati</taxon>
        <taxon>Myxococcota</taxon>
        <taxon>Myxococcia</taxon>
        <taxon>Myxococcales</taxon>
        <taxon>Cystobacterineae</taxon>
        <taxon>Anaeromyxobacteraceae</taxon>
        <taxon>Anaeromyxobacter</taxon>
    </lineage>
</organism>
<accession>A0ABN6MPA5</accession>
<protein>
    <submittedName>
        <fullName evidence="1">Uncharacterized protein</fullName>
    </submittedName>
</protein>
<evidence type="ECO:0000313" key="1">
    <source>
        <dbReference type="EMBL" id="BDG02856.1"/>
    </source>
</evidence>
<sequence>MWVLGGVCEPELRGRLSAFAAAHALLLGGSVSRRWRGGDGVTGPGGGGVVLVLERVVRFARATGRTPSRRGNPHRYLADCDRWLRRHDGDSAAARVGALLRRVPALDLGEVTSVQLVRDDDALARLERVVLPRSPAPGAPVRGLEMTPIETPEALAAERARMNHCVATWLPRVLEGDTFIYSASAAGERVTLAVTRDRGGILRIAEARRSNDRQPTPIQRRLLEKWLGLQPWQGATARITDMKVRNESAIRTRAPRRAGVA</sequence>
<dbReference type="Proteomes" id="UP001162891">
    <property type="component" value="Chromosome"/>
</dbReference>
<proteinExistence type="predicted"/>
<gene>
    <name evidence="1" type="ORF">AMOR_18520</name>
</gene>
<dbReference type="EMBL" id="AP025591">
    <property type="protein sequence ID" value="BDG02856.1"/>
    <property type="molecule type" value="Genomic_DNA"/>
</dbReference>
<keyword evidence="2" id="KW-1185">Reference proteome</keyword>
<name>A0ABN6MPA5_9BACT</name>
<evidence type="ECO:0000313" key="2">
    <source>
        <dbReference type="Proteomes" id="UP001162891"/>
    </source>
</evidence>